<reference evidence="2 3" key="1">
    <citation type="journal article" date="2020" name="Mol. Biol. Evol.">
        <title>Interspecific Gene Flow and the Evolution of Specialization in Black and White Rhinoceros.</title>
        <authorList>
            <person name="Moodley Y."/>
            <person name="Westbury M.V."/>
            <person name="Russo I.M."/>
            <person name="Gopalakrishnan S."/>
            <person name="Rakotoarivelo A."/>
            <person name="Olsen R.A."/>
            <person name="Prost S."/>
            <person name="Tunstall T."/>
            <person name="Ryder O.A."/>
            <person name="Dalen L."/>
            <person name="Bruford M.W."/>
        </authorList>
    </citation>
    <scope>NUCLEOTIDE SEQUENCE [LARGE SCALE GENOMIC DNA]</scope>
    <source>
        <strain evidence="2">SBR-YM</strain>
        <tissue evidence="2">Skin</tissue>
    </source>
</reference>
<name>A0A7J7F9I4_DICBM</name>
<accession>A0A7J7F9I4</accession>
<feature type="compositionally biased region" description="Basic and acidic residues" evidence="1">
    <location>
        <begin position="34"/>
        <end position="44"/>
    </location>
</feature>
<sequence>QLPSQVPEHSPVVYGTVESSHLAASTPVTAPSDQKQEEKPKPDPVLKSPSPALRLVLSGEKKEQAGQTSEITAVESIPELPLPPSPTTVSPVARNTIASPTSAALSSQPIFTTAIDDRCELSSSKEDTVPIPSPTCCTETSDPSPTDIIDDDICKKSCSVAPNDSPLISSTNLINEMNGVSEKLPATESIVEIVKQEVLPLTLELEILESPPEEMKVECVSAPITHSTVPCFSPSPPTPPVSPPLIPVIVPAAAANVSTASAPTAVQRVLEDDESVRTCLSEDAKEIQNKIEVEADEQTQEIVDSQNLSSRKSPVPETSNEC</sequence>
<dbReference type="Proteomes" id="UP000551758">
    <property type="component" value="Unassembled WGS sequence"/>
</dbReference>
<gene>
    <name evidence="2" type="ORF">HPG69_004551</name>
</gene>
<comment type="caution">
    <text evidence="2">The sequence shown here is derived from an EMBL/GenBank/DDBJ whole genome shotgun (WGS) entry which is preliminary data.</text>
</comment>
<feature type="region of interest" description="Disordered" evidence="1">
    <location>
        <begin position="123"/>
        <end position="143"/>
    </location>
</feature>
<evidence type="ECO:0000256" key="1">
    <source>
        <dbReference type="SAM" id="MobiDB-lite"/>
    </source>
</evidence>
<feature type="compositionally biased region" description="Polar residues" evidence="1">
    <location>
        <begin position="17"/>
        <end position="33"/>
    </location>
</feature>
<dbReference type="AlphaFoldDB" id="A0A7J7F9I4"/>
<evidence type="ECO:0000313" key="2">
    <source>
        <dbReference type="EMBL" id="KAF5924679.1"/>
    </source>
</evidence>
<proteinExistence type="predicted"/>
<feature type="region of interest" description="Disordered" evidence="1">
    <location>
        <begin position="1"/>
        <end position="93"/>
    </location>
</feature>
<feature type="non-terminal residue" evidence="2">
    <location>
        <position position="1"/>
    </location>
</feature>
<dbReference type="EMBL" id="JACDTQ010000948">
    <property type="protein sequence ID" value="KAF5924679.1"/>
    <property type="molecule type" value="Genomic_DNA"/>
</dbReference>
<feature type="compositionally biased region" description="Polar residues" evidence="1">
    <location>
        <begin position="300"/>
        <end position="322"/>
    </location>
</feature>
<feature type="region of interest" description="Disordered" evidence="1">
    <location>
        <begin position="291"/>
        <end position="322"/>
    </location>
</feature>
<protein>
    <submittedName>
        <fullName evidence="2">Uncharacterized protein</fullName>
    </submittedName>
</protein>
<organism evidence="2 3">
    <name type="scientific">Diceros bicornis minor</name>
    <name type="common">South-central black rhinoceros</name>
    <dbReference type="NCBI Taxonomy" id="77932"/>
    <lineage>
        <taxon>Eukaryota</taxon>
        <taxon>Metazoa</taxon>
        <taxon>Chordata</taxon>
        <taxon>Craniata</taxon>
        <taxon>Vertebrata</taxon>
        <taxon>Euteleostomi</taxon>
        <taxon>Mammalia</taxon>
        <taxon>Eutheria</taxon>
        <taxon>Laurasiatheria</taxon>
        <taxon>Perissodactyla</taxon>
        <taxon>Rhinocerotidae</taxon>
        <taxon>Diceros</taxon>
    </lineage>
</organism>
<evidence type="ECO:0000313" key="3">
    <source>
        <dbReference type="Proteomes" id="UP000551758"/>
    </source>
</evidence>
<keyword evidence="3" id="KW-1185">Reference proteome</keyword>